<name>K1UN86_9ZZZZ</name>
<dbReference type="AlphaFoldDB" id="K1UN86"/>
<comment type="caution">
    <text evidence="2">The sequence shown here is derived from an EMBL/GenBank/DDBJ whole genome shotgun (WGS) entry which is preliminary data.</text>
</comment>
<feature type="non-terminal residue" evidence="2">
    <location>
        <position position="1"/>
    </location>
</feature>
<feature type="region of interest" description="Disordered" evidence="1">
    <location>
        <begin position="93"/>
        <end position="113"/>
    </location>
</feature>
<evidence type="ECO:0000313" key="2">
    <source>
        <dbReference type="EMBL" id="EKC81729.1"/>
    </source>
</evidence>
<organism evidence="2">
    <name type="scientific">human gut metagenome</name>
    <dbReference type="NCBI Taxonomy" id="408170"/>
    <lineage>
        <taxon>unclassified sequences</taxon>
        <taxon>metagenomes</taxon>
        <taxon>organismal metagenomes</taxon>
    </lineage>
</organism>
<evidence type="ECO:0000256" key="1">
    <source>
        <dbReference type="SAM" id="MobiDB-lite"/>
    </source>
</evidence>
<proteinExistence type="predicted"/>
<reference evidence="2" key="1">
    <citation type="journal article" date="2013" name="Environ. Microbiol.">
        <title>Microbiota from the distal guts of lean and obese adolescents exhibit partial functional redundancy besides clear differences in community structure.</title>
        <authorList>
            <person name="Ferrer M."/>
            <person name="Ruiz A."/>
            <person name="Lanza F."/>
            <person name="Haange S.B."/>
            <person name="Oberbach A."/>
            <person name="Till H."/>
            <person name="Bargiela R."/>
            <person name="Campoy C."/>
            <person name="Segura M.T."/>
            <person name="Richter M."/>
            <person name="von Bergen M."/>
            <person name="Seifert J."/>
            <person name="Suarez A."/>
        </authorList>
    </citation>
    <scope>NUCLEOTIDE SEQUENCE</scope>
</reference>
<sequence length="113" mass="12262">HARSFGHRRVGRDNMSSQATVVAAQDADFKPIDVKELPGAVAMSVEKYYPEAEIKEAAVKEDESGTKTYRVVLRQQEGTEMTVLFSAEGVVLPDEAPAAEPEPAALPDDCPMD</sequence>
<dbReference type="EMBL" id="AJWY01000026">
    <property type="protein sequence ID" value="EKC81729.1"/>
    <property type="molecule type" value="Genomic_DNA"/>
</dbReference>
<dbReference type="SUPFAM" id="SSF160574">
    <property type="entry name" value="BT0923-like"/>
    <property type="match status" value="1"/>
</dbReference>
<accession>K1UN86</accession>
<gene>
    <name evidence="2" type="ORF">LEA_00035</name>
</gene>
<dbReference type="Gene3D" id="3.10.450.360">
    <property type="match status" value="1"/>
</dbReference>
<protein>
    <submittedName>
        <fullName evidence="2">Uncharacterized protein</fullName>
    </submittedName>
</protein>